<keyword evidence="6 12" id="KW-0479">Metal-binding</keyword>
<dbReference type="CDD" id="cd11075">
    <property type="entry name" value="CYP77_89"/>
    <property type="match status" value="1"/>
</dbReference>
<evidence type="ECO:0000256" key="8">
    <source>
        <dbReference type="ARBA" id="ARBA00023002"/>
    </source>
</evidence>
<dbReference type="InterPro" id="IPR051103">
    <property type="entry name" value="Plant_metabolite_P450s"/>
</dbReference>
<feature type="binding site" description="axial binding residue" evidence="12">
    <location>
        <position position="465"/>
    </location>
    <ligand>
        <name>heme</name>
        <dbReference type="ChEBI" id="CHEBI:30413"/>
    </ligand>
    <ligandPart>
        <name>Fe</name>
        <dbReference type="ChEBI" id="CHEBI:18248"/>
    </ligandPart>
</feature>
<evidence type="ECO:0000256" key="6">
    <source>
        <dbReference type="ARBA" id="ARBA00022723"/>
    </source>
</evidence>
<comment type="cofactor">
    <cofactor evidence="1 12">
        <name>heme</name>
        <dbReference type="ChEBI" id="CHEBI:30413"/>
    </cofactor>
</comment>
<reference evidence="15 16" key="1">
    <citation type="journal article" date="2018" name="PLoS Genet.">
        <title>Population sequencing reveals clonal diversity and ancestral inbreeding in the grapevine cultivar Chardonnay.</title>
        <authorList>
            <person name="Roach M.J."/>
            <person name="Johnson D.L."/>
            <person name="Bohlmann J."/>
            <person name="van Vuuren H.J."/>
            <person name="Jones S.J."/>
            <person name="Pretorius I.S."/>
            <person name="Schmidt S.A."/>
            <person name="Borneman A.R."/>
        </authorList>
    </citation>
    <scope>NUCLEOTIDE SEQUENCE [LARGE SCALE GENOMIC DNA]</scope>
    <source>
        <strain evidence="16">cv. Chardonnay</strain>
        <tissue evidence="15">Leaf</tissue>
    </source>
</reference>
<evidence type="ECO:0000256" key="14">
    <source>
        <dbReference type="SAM" id="MobiDB-lite"/>
    </source>
</evidence>
<evidence type="ECO:0000313" key="15">
    <source>
        <dbReference type="EMBL" id="RVW78672.1"/>
    </source>
</evidence>
<name>A0A438H2I0_VITVI</name>
<comment type="similarity">
    <text evidence="3 13">Belongs to the cytochrome P450 family.</text>
</comment>
<sequence>MTKMETWLFIIISLCVAAFLKSLYDFFFPKLNLPPGPTRVPLIGNFLLFRKSLVDFEPVIRNLHSKYGPILTVHFGSRPVIFVSSDSLSHQALVQKGAVFADRTEALPISKIFSSNKHTISTAFYGPTWRVLRRNLTTEILHPSWVRSYAHARKWVLGILLSRVTGHSGPVRVVDHFRYAMFYLLVLMCFGDKLKENQIREIETIQRRLLLRFRRVNILSFWPRLRMLLFRKHWEEALQLRKDQEGIILPHTRARQQLKQQLRSKEQEDDSDPGSSSSSTEYVLSYVDTLLDLQLPEEENRKLSEGEMVSLCSEFLNGGTETTSTTLQWIMANLVKHPHIQAKLFEEISGVVGEGGEEVKREDLQKMPYLKAVILEGLRRHPPAHFLLPHSVTQDTTLEGFAIPKNTLVNFMVADMGWNPKIWDDPMAFKPERFMNSKGNGVEAFDVTGRKEIRMIPFGAGRRICPGYELAILHLEYFVANLVLNFEWRAVDGDEVDLSEEQGFTVEMKNPLQVHLSPRRK</sequence>
<keyword evidence="4 12" id="KW-0349">Heme</keyword>
<protein>
    <submittedName>
        <fullName evidence="15">Cytochrome P450 89A2</fullName>
    </submittedName>
</protein>
<dbReference type="SUPFAM" id="SSF48264">
    <property type="entry name" value="Cytochrome P450"/>
    <property type="match status" value="1"/>
</dbReference>
<dbReference type="InterPro" id="IPR001128">
    <property type="entry name" value="Cyt_P450"/>
</dbReference>
<dbReference type="GO" id="GO:0005506">
    <property type="term" value="F:iron ion binding"/>
    <property type="evidence" value="ECO:0007669"/>
    <property type="project" value="InterPro"/>
</dbReference>
<dbReference type="FunFam" id="1.10.630.10:FF:000012">
    <property type="entry name" value="Cytochrome P450 family protein"/>
    <property type="match status" value="1"/>
</dbReference>
<keyword evidence="5" id="KW-0812">Transmembrane</keyword>
<comment type="caution">
    <text evidence="15">The sequence shown here is derived from an EMBL/GenBank/DDBJ whole genome shotgun (WGS) entry which is preliminary data.</text>
</comment>
<keyword evidence="9 12" id="KW-0408">Iron</keyword>
<dbReference type="EMBL" id="QGNW01000292">
    <property type="protein sequence ID" value="RVW78672.1"/>
    <property type="molecule type" value="Genomic_DNA"/>
</dbReference>
<proteinExistence type="inferred from homology"/>
<dbReference type="GO" id="GO:0016705">
    <property type="term" value="F:oxidoreductase activity, acting on paired donors, with incorporation or reduction of molecular oxygen"/>
    <property type="evidence" value="ECO:0007669"/>
    <property type="project" value="InterPro"/>
</dbReference>
<evidence type="ECO:0000256" key="11">
    <source>
        <dbReference type="ARBA" id="ARBA00023136"/>
    </source>
</evidence>
<gene>
    <name evidence="15" type="primary">CYP89A2_8</name>
    <name evidence="15" type="ORF">CK203_048429</name>
</gene>
<dbReference type="Proteomes" id="UP000288805">
    <property type="component" value="Unassembled WGS sequence"/>
</dbReference>
<keyword evidence="7" id="KW-1133">Transmembrane helix</keyword>
<dbReference type="PRINTS" id="PR00463">
    <property type="entry name" value="EP450I"/>
</dbReference>
<dbReference type="AlphaFoldDB" id="A0A438H2I0"/>
<evidence type="ECO:0000256" key="2">
    <source>
        <dbReference type="ARBA" id="ARBA00004167"/>
    </source>
</evidence>
<keyword evidence="8 13" id="KW-0560">Oxidoreductase</keyword>
<feature type="region of interest" description="Disordered" evidence="14">
    <location>
        <begin position="259"/>
        <end position="280"/>
    </location>
</feature>
<comment type="subcellular location">
    <subcellularLocation>
        <location evidence="2">Membrane</location>
        <topology evidence="2">Single-pass membrane protein</topology>
    </subcellularLocation>
</comment>
<evidence type="ECO:0000256" key="12">
    <source>
        <dbReference type="PIRSR" id="PIRSR602401-1"/>
    </source>
</evidence>
<evidence type="ECO:0000256" key="3">
    <source>
        <dbReference type="ARBA" id="ARBA00010617"/>
    </source>
</evidence>
<evidence type="ECO:0000256" key="9">
    <source>
        <dbReference type="ARBA" id="ARBA00023004"/>
    </source>
</evidence>
<dbReference type="GO" id="GO:0020037">
    <property type="term" value="F:heme binding"/>
    <property type="evidence" value="ECO:0007669"/>
    <property type="project" value="InterPro"/>
</dbReference>
<accession>A0A438H2I0</accession>
<dbReference type="GO" id="GO:0004497">
    <property type="term" value="F:monooxygenase activity"/>
    <property type="evidence" value="ECO:0007669"/>
    <property type="project" value="UniProtKB-KW"/>
</dbReference>
<keyword evidence="11" id="KW-0472">Membrane</keyword>
<evidence type="ECO:0000256" key="1">
    <source>
        <dbReference type="ARBA" id="ARBA00001971"/>
    </source>
</evidence>
<organism evidence="15 16">
    <name type="scientific">Vitis vinifera</name>
    <name type="common">Grape</name>
    <dbReference type="NCBI Taxonomy" id="29760"/>
    <lineage>
        <taxon>Eukaryota</taxon>
        <taxon>Viridiplantae</taxon>
        <taxon>Streptophyta</taxon>
        <taxon>Embryophyta</taxon>
        <taxon>Tracheophyta</taxon>
        <taxon>Spermatophyta</taxon>
        <taxon>Magnoliopsida</taxon>
        <taxon>eudicotyledons</taxon>
        <taxon>Gunneridae</taxon>
        <taxon>Pentapetalae</taxon>
        <taxon>rosids</taxon>
        <taxon>Vitales</taxon>
        <taxon>Vitaceae</taxon>
        <taxon>Viteae</taxon>
        <taxon>Vitis</taxon>
    </lineage>
</organism>
<dbReference type="InterPro" id="IPR017972">
    <property type="entry name" value="Cyt_P450_CS"/>
</dbReference>
<dbReference type="Pfam" id="PF00067">
    <property type="entry name" value="p450"/>
    <property type="match status" value="1"/>
</dbReference>
<evidence type="ECO:0000313" key="16">
    <source>
        <dbReference type="Proteomes" id="UP000288805"/>
    </source>
</evidence>
<dbReference type="Gene3D" id="1.10.630.10">
    <property type="entry name" value="Cytochrome P450"/>
    <property type="match status" value="1"/>
</dbReference>
<evidence type="ECO:0000256" key="10">
    <source>
        <dbReference type="ARBA" id="ARBA00023033"/>
    </source>
</evidence>
<dbReference type="InterPro" id="IPR002401">
    <property type="entry name" value="Cyt_P450_E_grp-I"/>
</dbReference>
<evidence type="ECO:0000256" key="4">
    <source>
        <dbReference type="ARBA" id="ARBA00022617"/>
    </source>
</evidence>
<dbReference type="InterPro" id="IPR036396">
    <property type="entry name" value="Cyt_P450_sf"/>
</dbReference>
<dbReference type="PROSITE" id="PS00086">
    <property type="entry name" value="CYTOCHROME_P450"/>
    <property type="match status" value="1"/>
</dbReference>
<dbReference type="PANTHER" id="PTHR24298:SF800">
    <property type="entry name" value="CYTOCHROME P450 89A2-RELATED"/>
    <property type="match status" value="1"/>
</dbReference>
<dbReference type="GO" id="GO:0016020">
    <property type="term" value="C:membrane"/>
    <property type="evidence" value="ECO:0007669"/>
    <property type="project" value="UniProtKB-SubCell"/>
</dbReference>
<dbReference type="PRINTS" id="PR00385">
    <property type="entry name" value="P450"/>
</dbReference>
<dbReference type="OrthoDB" id="1055148at2759"/>
<evidence type="ECO:0000256" key="7">
    <source>
        <dbReference type="ARBA" id="ARBA00022989"/>
    </source>
</evidence>
<evidence type="ECO:0000256" key="13">
    <source>
        <dbReference type="RuleBase" id="RU000461"/>
    </source>
</evidence>
<evidence type="ECO:0000256" key="5">
    <source>
        <dbReference type="ARBA" id="ARBA00022692"/>
    </source>
</evidence>
<keyword evidence="10 13" id="KW-0503">Monooxygenase</keyword>
<dbReference type="PANTHER" id="PTHR24298">
    <property type="entry name" value="FLAVONOID 3'-MONOOXYGENASE-RELATED"/>
    <property type="match status" value="1"/>
</dbReference>